<evidence type="ECO:0000313" key="1">
    <source>
        <dbReference type="EMBL" id="SEA66886.1"/>
    </source>
</evidence>
<accession>A0A1H4D2X0</accession>
<dbReference type="InterPro" id="IPR014177">
    <property type="entry name" value="Formate_DH_TAT-contain"/>
</dbReference>
<dbReference type="PROSITE" id="PS51318">
    <property type="entry name" value="TAT"/>
    <property type="match status" value="1"/>
</dbReference>
<evidence type="ECO:0000313" key="2">
    <source>
        <dbReference type="Proteomes" id="UP000198703"/>
    </source>
</evidence>
<dbReference type="Proteomes" id="UP000198703">
    <property type="component" value="Unassembled WGS sequence"/>
</dbReference>
<dbReference type="EMBL" id="FNQM01000009">
    <property type="protein sequence ID" value="SEA66886.1"/>
    <property type="molecule type" value="Genomic_DNA"/>
</dbReference>
<reference evidence="1 2" key="1">
    <citation type="submission" date="2016-10" db="EMBL/GenBank/DDBJ databases">
        <authorList>
            <person name="de Groot N.N."/>
        </authorList>
    </citation>
    <scope>NUCLEOTIDE SEQUENCE [LARGE SCALE GENOMIC DNA]</scope>
    <source>
        <strain evidence="1 2">DSM 15345</strain>
    </source>
</reference>
<proteinExistence type="predicted"/>
<organism evidence="1 2">
    <name type="scientific">Rubrimonas cliftonensis</name>
    <dbReference type="NCBI Taxonomy" id="89524"/>
    <lineage>
        <taxon>Bacteria</taxon>
        <taxon>Pseudomonadati</taxon>
        <taxon>Pseudomonadota</taxon>
        <taxon>Alphaproteobacteria</taxon>
        <taxon>Rhodobacterales</taxon>
        <taxon>Paracoccaceae</taxon>
        <taxon>Rubrimonas</taxon>
    </lineage>
</organism>
<dbReference type="STRING" id="89524.SAMN05444370_1097"/>
<protein>
    <submittedName>
        <fullName evidence="1">Formate dehydrogenase region TAT target</fullName>
    </submittedName>
</protein>
<dbReference type="InterPro" id="IPR006311">
    <property type="entry name" value="TAT_signal"/>
</dbReference>
<keyword evidence="2" id="KW-1185">Reference proteome</keyword>
<gene>
    <name evidence="1" type="ORF">SAMN05444370_1097</name>
</gene>
<dbReference type="RefSeq" id="WP_093254339.1">
    <property type="nucleotide sequence ID" value="NZ_FNQM01000009.1"/>
</dbReference>
<dbReference type="AlphaFoldDB" id="A0A1H4D2X0"/>
<sequence length="61" mass="6254">MSKGETGESRRNFLKLAATAPAAAGAMALGGAAEAAQPAAAAGEGLRDTEHTRKYFETARF</sequence>
<dbReference type="PIRSF" id="PIRSF036704">
    <property type="entry name" value="UCP036704"/>
    <property type="match status" value="1"/>
</dbReference>
<name>A0A1H4D2X0_9RHOB</name>